<dbReference type="GO" id="GO:0051082">
    <property type="term" value="F:unfolded protein binding"/>
    <property type="evidence" value="ECO:0007669"/>
    <property type="project" value="TreeGrafter"/>
</dbReference>
<protein>
    <recommendedName>
        <fullName evidence="8 10">Protein GrpE</fullName>
    </recommendedName>
    <alternativeName>
        <fullName evidence="9 10">HSP-70 cofactor</fullName>
    </alternativeName>
</protein>
<dbReference type="CDD" id="cd00446">
    <property type="entry name" value="GrpE"/>
    <property type="match status" value="1"/>
</dbReference>
<dbReference type="PANTHER" id="PTHR21237">
    <property type="entry name" value="GRPE PROTEIN"/>
    <property type="match status" value="1"/>
</dbReference>
<organism evidence="14 15">
    <name type="scientific">Candidatus Infernicultor aquiphilus</name>
    <dbReference type="NCBI Taxonomy" id="1805029"/>
    <lineage>
        <taxon>Bacteria</taxon>
        <taxon>Pseudomonadati</taxon>
        <taxon>Atribacterota</taxon>
        <taxon>Candidatus Phoenicimicrobiia</taxon>
        <taxon>Candidatus Pheonicimicrobiales</taxon>
        <taxon>Candidatus Phoenicimicrobiaceae</taxon>
        <taxon>Candidatus Infernicultor</taxon>
    </lineage>
</organism>
<dbReference type="PRINTS" id="PR00773">
    <property type="entry name" value="GRPEPROTEIN"/>
</dbReference>
<evidence type="ECO:0000256" key="13">
    <source>
        <dbReference type="SAM" id="Coils"/>
    </source>
</evidence>
<dbReference type="GO" id="GO:0005737">
    <property type="term" value="C:cytoplasm"/>
    <property type="evidence" value="ECO:0007669"/>
    <property type="project" value="UniProtKB-SubCell"/>
</dbReference>
<dbReference type="HAMAP" id="MF_01151">
    <property type="entry name" value="GrpE"/>
    <property type="match status" value="1"/>
</dbReference>
<evidence type="ECO:0000256" key="3">
    <source>
        <dbReference type="ARBA" id="ARBA00011738"/>
    </source>
</evidence>
<evidence type="ECO:0000256" key="12">
    <source>
        <dbReference type="RuleBase" id="RU004478"/>
    </source>
</evidence>
<dbReference type="Pfam" id="PF01025">
    <property type="entry name" value="GrpE"/>
    <property type="match status" value="1"/>
</dbReference>
<dbReference type="PANTHER" id="PTHR21237:SF23">
    <property type="entry name" value="GRPE PROTEIN HOMOLOG, MITOCHONDRIAL"/>
    <property type="match status" value="1"/>
</dbReference>
<evidence type="ECO:0000256" key="4">
    <source>
        <dbReference type="ARBA" id="ARBA00022490"/>
    </source>
</evidence>
<dbReference type="GO" id="GO:0042803">
    <property type="term" value="F:protein homodimerization activity"/>
    <property type="evidence" value="ECO:0007669"/>
    <property type="project" value="InterPro"/>
</dbReference>
<proteinExistence type="inferred from homology"/>
<dbReference type="AlphaFoldDB" id="A0A2M7PR53"/>
<evidence type="ECO:0000256" key="8">
    <source>
        <dbReference type="ARBA" id="ARBA00072274"/>
    </source>
</evidence>
<dbReference type="InterPro" id="IPR009012">
    <property type="entry name" value="GrpE_head"/>
</dbReference>
<dbReference type="Proteomes" id="UP000230646">
    <property type="component" value="Unassembled WGS sequence"/>
</dbReference>
<dbReference type="SUPFAM" id="SSF58014">
    <property type="entry name" value="Coiled-coil domain of nucleotide exchange factor GrpE"/>
    <property type="match status" value="1"/>
</dbReference>
<dbReference type="GO" id="GO:0000774">
    <property type="term" value="F:adenyl-nucleotide exchange factor activity"/>
    <property type="evidence" value="ECO:0007669"/>
    <property type="project" value="InterPro"/>
</dbReference>
<evidence type="ECO:0000256" key="7">
    <source>
        <dbReference type="ARBA" id="ARBA00053401"/>
    </source>
</evidence>
<comment type="function">
    <text evidence="7 10 11">Participates actively in the response to hyperosmotic and heat shock by preventing the aggregation of stress-denatured proteins, in association with DnaK and GrpE. It is the nucleotide exchange factor for DnaK and may function as a thermosensor. Unfolded proteins bind initially to DnaJ; upon interaction with the DnaJ-bound protein, DnaK hydrolyzes its bound ATP, resulting in the formation of a stable complex. GrpE releases ADP from DnaK; ATP binding to DnaK triggers the release of the substrate protein, thus completing the reaction cycle. Several rounds of ATP-dependent interactions between DnaJ, DnaK and GrpE are required for fully efficient folding.</text>
</comment>
<dbReference type="Gene3D" id="3.90.20.20">
    <property type="match status" value="1"/>
</dbReference>
<comment type="subunit">
    <text evidence="3 10">Homodimer.</text>
</comment>
<evidence type="ECO:0000256" key="1">
    <source>
        <dbReference type="ARBA" id="ARBA00004496"/>
    </source>
</evidence>
<dbReference type="SUPFAM" id="SSF51064">
    <property type="entry name" value="Head domain of nucleotide exchange factor GrpE"/>
    <property type="match status" value="1"/>
</dbReference>
<keyword evidence="5 10" id="KW-0346">Stress response</keyword>
<keyword evidence="6 10" id="KW-0143">Chaperone</keyword>
<gene>
    <name evidence="10 14" type="primary">grpE</name>
    <name evidence="14" type="ORF">COZ07_03435</name>
</gene>
<reference evidence="14 15" key="1">
    <citation type="submission" date="2017-09" db="EMBL/GenBank/DDBJ databases">
        <title>Depth-based differentiation of microbial function through sediment-hosted aquifers and enrichment of novel symbionts in the deep terrestrial subsurface.</title>
        <authorList>
            <person name="Probst A.J."/>
            <person name="Ladd B."/>
            <person name="Jarett J.K."/>
            <person name="Geller-Mcgrath D.E."/>
            <person name="Sieber C.M."/>
            <person name="Emerson J.B."/>
            <person name="Anantharaman K."/>
            <person name="Thomas B.C."/>
            <person name="Malmstrom R."/>
            <person name="Stieglmeier M."/>
            <person name="Klingl A."/>
            <person name="Woyke T."/>
            <person name="Ryan C.M."/>
            <person name="Banfield J.F."/>
        </authorList>
    </citation>
    <scope>NUCLEOTIDE SEQUENCE [LARGE SCALE GENOMIC DNA]</scope>
    <source>
        <strain evidence="14">CG_4_10_14_3_um_filter_34_13</strain>
    </source>
</reference>
<feature type="coiled-coil region" evidence="13">
    <location>
        <begin position="27"/>
        <end position="126"/>
    </location>
</feature>
<dbReference type="RefSeq" id="WP_406607199.1">
    <property type="nucleotide sequence ID" value="NZ_PFKO01000122.1"/>
</dbReference>
<dbReference type="InterPro" id="IPR013805">
    <property type="entry name" value="GrpE_CC"/>
</dbReference>
<name>A0A2M7PR53_9BACT</name>
<evidence type="ECO:0000256" key="9">
    <source>
        <dbReference type="ARBA" id="ARBA00076414"/>
    </source>
</evidence>
<dbReference type="GO" id="GO:0051087">
    <property type="term" value="F:protein-folding chaperone binding"/>
    <property type="evidence" value="ECO:0007669"/>
    <property type="project" value="InterPro"/>
</dbReference>
<sequence length="212" mass="25260">MVDKENKNESPENVKSLKIKKYKFKIKKILLQKLNEKKELTKKLENELQEMKKLAQEKDNLSKEYLEYLKRLQADFENYKKQQEKKKKEFIEFANEKLLNNLLPVVDNLEKALDSIKNENNLETIKQGINNILKDFHNILMREGVHPIKALDQKFDPYKHEAVMSFETDKYPEDTVTEELRKGYYIKSKVLRPAMVKVAILTKEKKNNEKEN</sequence>
<dbReference type="PROSITE" id="PS01071">
    <property type="entry name" value="GRPE"/>
    <property type="match status" value="1"/>
</dbReference>
<evidence type="ECO:0000256" key="6">
    <source>
        <dbReference type="ARBA" id="ARBA00023186"/>
    </source>
</evidence>
<evidence type="ECO:0000313" key="14">
    <source>
        <dbReference type="EMBL" id="PIY33099.1"/>
    </source>
</evidence>
<evidence type="ECO:0000313" key="15">
    <source>
        <dbReference type="Proteomes" id="UP000230646"/>
    </source>
</evidence>
<evidence type="ECO:0000256" key="5">
    <source>
        <dbReference type="ARBA" id="ARBA00023016"/>
    </source>
</evidence>
<comment type="similarity">
    <text evidence="2 10 12">Belongs to the GrpE family.</text>
</comment>
<dbReference type="GO" id="GO:0006457">
    <property type="term" value="P:protein folding"/>
    <property type="evidence" value="ECO:0007669"/>
    <property type="project" value="InterPro"/>
</dbReference>
<keyword evidence="13" id="KW-0175">Coiled coil</keyword>
<comment type="caution">
    <text evidence="14">The sequence shown here is derived from an EMBL/GenBank/DDBJ whole genome shotgun (WGS) entry which is preliminary data.</text>
</comment>
<comment type="subcellular location">
    <subcellularLocation>
        <location evidence="1 10">Cytoplasm</location>
    </subcellularLocation>
</comment>
<dbReference type="InterPro" id="IPR000740">
    <property type="entry name" value="GrpE"/>
</dbReference>
<accession>A0A2M7PR53</accession>
<evidence type="ECO:0000256" key="10">
    <source>
        <dbReference type="HAMAP-Rule" id="MF_01151"/>
    </source>
</evidence>
<dbReference type="FunFam" id="2.30.22.10:FF:000001">
    <property type="entry name" value="Protein GrpE"/>
    <property type="match status" value="1"/>
</dbReference>
<dbReference type="EMBL" id="PFKO01000122">
    <property type="protein sequence ID" value="PIY33099.1"/>
    <property type="molecule type" value="Genomic_DNA"/>
</dbReference>
<keyword evidence="4 10" id="KW-0963">Cytoplasm</keyword>
<evidence type="ECO:0000256" key="2">
    <source>
        <dbReference type="ARBA" id="ARBA00009054"/>
    </source>
</evidence>
<evidence type="ECO:0000256" key="11">
    <source>
        <dbReference type="RuleBase" id="RU000639"/>
    </source>
</evidence>
<dbReference type="Gene3D" id="2.30.22.10">
    <property type="entry name" value="Head domain of nucleotide exchange factor GrpE"/>
    <property type="match status" value="1"/>
</dbReference>